<keyword evidence="2" id="KW-1185">Reference proteome</keyword>
<dbReference type="Proteomes" id="UP000676565">
    <property type="component" value="Unassembled WGS sequence"/>
</dbReference>
<dbReference type="RefSeq" id="WP_210653814.1">
    <property type="nucleotide sequence ID" value="NZ_JAGKQQ010000001.1"/>
</dbReference>
<name>A0ABS5BQ20_9BACT</name>
<dbReference type="EMBL" id="JAGKQQ010000001">
    <property type="protein sequence ID" value="MBP3955751.1"/>
    <property type="molecule type" value="Genomic_DNA"/>
</dbReference>
<comment type="caution">
    <text evidence="1">The sequence shown here is derived from an EMBL/GenBank/DDBJ whole genome shotgun (WGS) entry which is preliminary data.</text>
</comment>
<proteinExistence type="predicted"/>
<protein>
    <submittedName>
        <fullName evidence="1">Uncharacterized protein</fullName>
    </submittedName>
</protein>
<gene>
    <name evidence="1" type="ORF">J8F10_10700</name>
</gene>
<sequence length="433" mass="48759">MTETLVSCAVLIASAFVSQSPRAQPETLIRLTVDATPAPRPALKYMLLPEIKEMTQGNPIPNYLKCILDEEATGTNEPLNRLGLKQVDRAARMDKPDWQILPKLKTDGVGLLLPDLQKMRQLASELNDRFRGEVALRRFDDANVTAKTMFALARHMGEHPTLIGDLVAIAIATVAIGPFEEMLGQPGCPNYYWALTALPHPFVTLDRGLEGERVFVSAELRDLDDTNPMTSAQLRKLIAHLDTIREIQRNEKKTGEWLADRAKDEKNLTAARARLREQGLRADRLALFSPYQVLLLEAKMDYEIQRDEEMKLVYLPTWEAVARLKDYPRPKEQPLFNSFLSALYKVRLAQGRLEQRIALLRHVEAVRLHAATHGGKAPAKLSDVTVPLPVDPFSGKAFRYEVIDGVAHIRGTPPEGQENVAVYNLHYEIIIRK</sequence>
<accession>A0ABS5BQ20</accession>
<reference evidence="1 2" key="1">
    <citation type="submission" date="2021-04" db="EMBL/GenBank/DDBJ databases">
        <authorList>
            <person name="Ivanova A."/>
        </authorList>
    </citation>
    <scope>NUCLEOTIDE SEQUENCE [LARGE SCALE GENOMIC DNA]</scope>
    <source>
        <strain evidence="1 2">G18</strain>
    </source>
</reference>
<evidence type="ECO:0000313" key="1">
    <source>
        <dbReference type="EMBL" id="MBP3955751.1"/>
    </source>
</evidence>
<organism evidence="1 2">
    <name type="scientific">Gemmata palustris</name>
    <dbReference type="NCBI Taxonomy" id="2822762"/>
    <lineage>
        <taxon>Bacteria</taxon>
        <taxon>Pseudomonadati</taxon>
        <taxon>Planctomycetota</taxon>
        <taxon>Planctomycetia</taxon>
        <taxon>Gemmatales</taxon>
        <taxon>Gemmataceae</taxon>
        <taxon>Gemmata</taxon>
    </lineage>
</organism>
<evidence type="ECO:0000313" key="2">
    <source>
        <dbReference type="Proteomes" id="UP000676565"/>
    </source>
</evidence>